<evidence type="ECO:0000256" key="1">
    <source>
        <dbReference type="SAM" id="MobiDB-lite"/>
    </source>
</evidence>
<accession>A0A813KWR5</accession>
<protein>
    <submittedName>
        <fullName evidence="2">Uncharacterized protein</fullName>
    </submittedName>
</protein>
<feature type="non-terminal residue" evidence="2">
    <location>
        <position position="136"/>
    </location>
</feature>
<feature type="region of interest" description="Disordered" evidence="1">
    <location>
        <begin position="82"/>
        <end position="108"/>
    </location>
</feature>
<dbReference type="Proteomes" id="UP000626109">
    <property type="component" value="Unassembled WGS sequence"/>
</dbReference>
<dbReference type="EMBL" id="CAJNNW010031948">
    <property type="protein sequence ID" value="CAE8710139.1"/>
    <property type="molecule type" value="Genomic_DNA"/>
</dbReference>
<reference evidence="2" key="1">
    <citation type="submission" date="2021-02" db="EMBL/GenBank/DDBJ databases">
        <authorList>
            <person name="Dougan E. K."/>
            <person name="Rhodes N."/>
            <person name="Thang M."/>
            <person name="Chan C."/>
        </authorList>
    </citation>
    <scope>NUCLEOTIDE SEQUENCE</scope>
</reference>
<dbReference type="AlphaFoldDB" id="A0A813KWR5"/>
<gene>
    <name evidence="2" type="ORF">PGLA2088_LOCUS35809</name>
</gene>
<proteinExistence type="predicted"/>
<feature type="non-terminal residue" evidence="2">
    <location>
        <position position="1"/>
    </location>
</feature>
<evidence type="ECO:0000313" key="3">
    <source>
        <dbReference type="Proteomes" id="UP000626109"/>
    </source>
</evidence>
<evidence type="ECO:0000313" key="2">
    <source>
        <dbReference type="EMBL" id="CAE8710139.1"/>
    </source>
</evidence>
<sequence length="136" mass="14378">NGQFPGNGGPVYPPATTNRVVTGNSSVAPAVTGNSFVAPAVNYTPAPVYHVPVAPTTRRASGQYVFDSSRFIVPGESMIRQRTAPIDKSDKSQAPVLPPAPRTEPVVTPMEPVVTPMVTAEALSTNFLFNQIDSNQ</sequence>
<name>A0A813KWR5_POLGL</name>
<organism evidence="2 3">
    <name type="scientific">Polarella glacialis</name>
    <name type="common">Dinoflagellate</name>
    <dbReference type="NCBI Taxonomy" id="89957"/>
    <lineage>
        <taxon>Eukaryota</taxon>
        <taxon>Sar</taxon>
        <taxon>Alveolata</taxon>
        <taxon>Dinophyceae</taxon>
        <taxon>Suessiales</taxon>
        <taxon>Suessiaceae</taxon>
        <taxon>Polarella</taxon>
    </lineage>
</organism>
<comment type="caution">
    <text evidence="2">The sequence shown here is derived from an EMBL/GenBank/DDBJ whole genome shotgun (WGS) entry which is preliminary data.</text>
</comment>